<evidence type="ECO:0000313" key="3">
    <source>
        <dbReference type="EMBL" id="RVW49871.1"/>
    </source>
</evidence>
<name>A0A438EQ54_VITVI</name>
<evidence type="ECO:0000313" key="4">
    <source>
        <dbReference type="Proteomes" id="UP000288805"/>
    </source>
</evidence>
<proteinExistence type="predicted"/>
<dbReference type="PANTHER" id="PTHR36766:SF40">
    <property type="entry name" value="DISEASE RESISTANCE PROTEIN RGA3"/>
    <property type="match status" value="1"/>
</dbReference>
<feature type="transmembrane region" description="Helical" evidence="2">
    <location>
        <begin position="198"/>
        <end position="217"/>
    </location>
</feature>
<dbReference type="SUPFAM" id="SSF52058">
    <property type="entry name" value="L domain-like"/>
    <property type="match status" value="1"/>
</dbReference>
<dbReference type="EMBL" id="QGNW01001219">
    <property type="protein sequence ID" value="RVW49871.1"/>
    <property type="molecule type" value="Genomic_DNA"/>
</dbReference>
<dbReference type="GO" id="GO:0006952">
    <property type="term" value="P:defense response"/>
    <property type="evidence" value="ECO:0007669"/>
    <property type="project" value="UniProtKB-KW"/>
</dbReference>
<keyword evidence="1" id="KW-0611">Plant defense</keyword>
<gene>
    <name evidence="3" type="ORF">CK203_105846</name>
</gene>
<dbReference type="InterPro" id="IPR032675">
    <property type="entry name" value="LRR_dom_sf"/>
</dbReference>
<keyword evidence="2" id="KW-0472">Membrane</keyword>
<protein>
    <recommendedName>
        <fullName evidence="5">Disease resistance protein</fullName>
    </recommendedName>
</protein>
<keyword evidence="2" id="KW-0812">Transmembrane</keyword>
<evidence type="ECO:0008006" key="5">
    <source>
        <dbReference type="Google" id="ProtNLM"/>
    </source>
</evidence>
<organism evidence="3 4">
    <name type="scientific">Vitis vinifera</name>
    <name type="common">Grape</name>
    <dbReference type="NCBI Taxonomy" id="29760"/>
    <lineage>
        <taxon>Eukaryota</taxon>
        <taxon>Viridiplantae</taxon>
        <taxon>Streptophyta</taxon>
        <taxon>Embryophyta</taxon>
        <taxon>Tracheophyta</taxon>
        <taxon>Spermatophyta</taxon>
        <taxon>Magnoliopsida</taxon>
        <taxon>eudicotyledons</taxon>
        <taxon>Gunneridae</taxon>
        <taxon>Pentapetalae</taxon>
        <taxon>rosids</taxon>
        <taxon>Vitales</taxon>
        <taxon>Vitaceae</taxon>
        <taxon>Viteae</taxon>
        <taxon>Vitis</taxon>
    </lineage>
</organism>
<dbReference type="PANTHER" id="PTHR36766">
    <property type="entry name" value="PLANT BROAD-SPECTRUM MILDEW RESISTANCE PROTEIN RPW8"/>
    <property type="match status" value="1"/>
</dbReference>
<evidence type="ECO:0000256" key="2">
    <source>
        <dbReference type="SAM" id="Phobius"/>
    </source>
</evidence>
<dbReference type="AlphaFoldDB" id="A0A438EQ54"/>
<accession>A0A438EQ54</accession>
<dbReference type="Gene3D" id="3.80.10.10">
    <property type="entry name" value="Ribonuclease Inhibitor"/>
    <property type="match status" value="1"/>
</dbReference>
<sequence length="257" mass="29444">MDILYSRCVFQNREQDYGDFFYVHIHNLIHDHAREAAQPEYTVLNFHRNAHPSQTNIRHVSLPEDEWPAAEGVLDVLRALGKANKVAEFKEQYQDQKAPQFYLQALQSADIEHFPELYDSNSLRFLGIVGCISLRSLLREGQSFPALRTLFIHSCGSLVSLLPSIRNLTALRTLKIANCEALDLLDGDDDRFPGFQTLWFLVIVNLPMLVGLPQWILRTATSNFLQRVVIEACPNFTGLPLAVRQNITIRPKFKIRK</sequence>
<keyword evidence="2" id="KW-1133">Transmembrane helix</keyword>
<evidence type="ECO:0000256" key="1">
    <source>
        <dbReference type="ARBA" id="ARBA00022821"/>
    </source>
</evidence>
<dbReference type="Proteomes" id="UP000288805">
    <property type="component" value="Unassembled WGS sequence"/>
</dbReference>
<comment type="caution">
    <text evidence="3">The sequence shown here is derived from an EMBL/GenBank/DDBJ whole genome shotgun (WGS) entry which is preliminary data.</text>
</comment>
<reference evidence="3 4" key="1">
    <citation type="journal article" date="2018" name="PLoS Genet.">
        <title>Population sequencing reveals clonal diversity and ancestral inbreeding in the grapevine cultivar Chardonnay.</title>
        <authorList>
            <person name="Roach M.J."/>
            <person name="Johnson D.L."/>
            <person name="Bohlmann J."/>
            <person name="van Vuuren H.J."/>
            <person name="Jones S.J."/>
            <person name="Pretorius I.S."/>
            <person name="Schmidt S.A."/>
            <person name="Borneman A.R."/>
        </authorList>
    </citation>
    <scope>NUCLEOTIDE SEQUENCE [LARGE SCALE GENOMIC DNA]</scope>
    <source>
        <strain evidence="4">cv. Chardonnay</strain>
        <tissue evidence="3">Leaf</tissue>
    </source>
</reference>